<accession>A0A8K0GAF2</accession>
<dbReference type="Proteomes" id="UP000801492">
    <property type="component" value="Unassembled WGS sequence"/>
</dbReference>
<sequence>MKIHIIVKSIIFAALCRAFANDVRKPLLHNTGGSMSRSHMNPRDVKAYFEYGHMLYGPAWKCQIKYCGRELEILSPTGD</sequence>
<keyword evidence="3" id="KW-1185">Reference proteome</keyword>
<evidence type="ECO:0000313" key="3">
    <source>
        <dbReference type="Proteomes" id="UP000801492"/>
    </source>
</evidence>
<protein>
    <recommendedName>
        <fullName evidence="4">Secreted protein</fullName>
    </recommendedName>
</protein>
<organism evidence="2 3">
    <name type="scientific">Ignelater luminosus</name>
    <name type="common">Cucubano</name>
    <name type="synonym">Pyrophorus luminosus</name>
    <dbReference type="NCBI Taxonomy" id="2038154"/>
    <lineage>
        <taxon>Eukaryota</taxon>
        <taxon>Metazoa</taxon>
        <taxon>Ecdysozoa</taxon>
        <taxon>Arthropoda</taxon>
        <taxon>Hexapoda</taxon>
        <taxon>Insecta</taxon>
        <taxon>Pterygota</taxon>
        <taxon>Neoptera</taxon>
        <taxon>Endopterygota</taxon>
        <taxon>Coleoptera</taxon>
        <taxon>Polyphaga</taxon>
        <taxon>Elateriformia</taxon>
        <taxon>Elateroidea</taxon>
        <taxon>Elateridae</taxon>
        <taxon>Agrypninae</taxon>
        <taxon>Pyrophorini</taxon>
        <taxon>Ignelater</taxon>
    </lineage>
</organism>
<feature type="non-terminal residue" evidence="2">
    <location>
        <position position="1"/>
    </location>
</feature>
<feature type="signal peptide" evidence="1">
    <location>
        <begin position="1"/>
        <end position="18"/>
    </location>
</feature>
<evidence type="ECO:0000256" key="1">
    <source>
        <dbReference type="SAM" id="SignalP"/>
    </source>
</evidence>
<gene>
    <name evidence="2" type="ORF">ILUMI_14482</name>
</gene>
<keyword evidence="1" id="KW-0732">Signal</keyword>
<name>A0A8K0GAF2_IGNLU</name>
<reference evidence="2" key="1">
    <citation type="submission" date="2019-08" db="EMBL/GenBank/DDBJ databases">
        <title>The genome of the North American firefly Photinus pyralis.</title>
        <authorList>
            <consortium name="Photinus pyralis genome working group"/>
            <person name="Fallon T.R."/>
            <person name="Sander Lower S.E."/>
            <person name="Weng J.-K."/>
        </authorList>
    </citation>
    <scope>NUCLEOTIDE SEQUENCE</scope>
    <source>
        <strain evidence="2">TRF0915ILg1</strain>
        <tissue evidence="2">Whole body</tissue>
    </source>
</reference>
<feature type="chain" id="PRO_5035435780" description="Secreted protein" evidence="1">
    <location>
        <begin position="19"/>
        <end position="79"/>
    </location>
</feature>
<dbReference type="AlphaFoldDB" id="A0A8K0GAF2"/>
<dbReference type="EMBL" id="VTPC01025387">
    <property type="protein sequence ID" value="KAF2891691.1"/>
    <property type="molecule type" value="Genomic_DNA"/>
</dbReference>
<evidence type="ECO:0008006" key="4">
    <source>
        <dbReference type="Google" id="ProtNLM"/>
    </source>
</evidence>
<comment type="caution">
    <text evidence="2">The sequence shown here is derived from an EMBL/GenBank/DDBJ whole genome shotgun (WGS) entry which is preliminary data.</text>
</comment>
<evidence type="ECO:0000313" key="2">
    <source>
        <dbReference type="EMBL" id="KAF2891691.1"/>
    </source>
</evidence>
<proteinExistence type="predicted"/>